<feature type="region of interest" description="Disordered" evidence="1">
    <location>
        <begin position="23"/>
        <end position="75"/>
    </location>
</feature>
<comment type="caution">
    <text evidence="2">The sequence shown here is derived from an EMBL/GenBank/DDBJ whole genome shotgun (WGS) entry which is preliminary data.</text>
</comment>
<evidence type="ECO:0000313" key="2">
    <source>
        <dbReference type="EMBL" id="PUU81858.1"/>
    </source>
</evidence>
<protein>
    <submittedName>
        <fullName evidence="2">Uncharacterized protein</fullName>
    </submittedName>
</protein>
<dbReference type="EMBL" id="NESQ01000038">
    <property type="protein sequence ID" value="PUU81858.1"/>
    <property type="molecule type" value="Genomic_DNA"/>
</dbReference>
<evidence type="ECO:0000313" key="3">
    <source>
        <dbReference type="Proteomes" id="UP000244722"/>
    </source>
</evidence>
<gene>
    <name evidence="2" type="ORF">B9Z19DRAFT_1062343</name>
</gene>
<name>A0A2T7A2B1_TUBBO</name>
<sequence>MAPLAKPDPKAWNRFLSKISSLFKPKPSRRPPPDGDESTPIMDWEVPSIPITPLTPSQLPVPTGFELKSSEPEKEDWLDIADPEDKDEYITASDWWNYNHKRSCIILFPLPC</sequence>
<accession>A0A2T7A2B1</accession>
<dbReference type="AlphaFoldDB" id="A0A2T7A2B1"/>
<evidence type="ECO:0000256" key="1">
    <source>
        <dbReference type="SAM" id="MobiDB-lite"/>
    </source>
</evidence>
<keyword evidence="3" id="KW-1185">Reference proteome</keyword>
<organism evidence="2 3">
    <name type="scientific">Tuber borchii</name>
    <name type="common">White truffle</name>
    <dbReference type="NCBI Taxonomy" id="42251"/>
    <lineage>
        <taxon>Eukaryota</taxon>
        <taxon>Fungi</taxon>
        <taxon>Dikarya</taxon>
        <taxon>Ascomycota</taxon>
        <taxon>Pezizomycotina</taxon>
        <taxon>Pezizomycetes</taxon>
        <taxon>Pezizales</taxon>
        <taxon>Tuberaceae</taxon>
        <taxon>Tuber</taxon>
    </lineage>
</organism>
<dbReference type="Proteomes" id="UP000244722">
    <property type="component" value="Unassembled WGS sequence"/>
</dbReference>
<proteinExistence type="predicted"/>
<reference evidence="2 3" key="1">
    <citation type="submission" date="2017-04" db="EMBL/GenBank/DDBJ databases">
        <title>Draft genome sequence of Tuber borchii Vittad., a whitish edible truffle.</title>
        <authorList>
            <consortium name="DOE Joint Genome Institute"/>
            <person name="Murat C."/>
            <person name="Kuo A."/>
            <person name="Barry K.W."/>
            <person name="Clum A."/>
            <person name="Dockter R.B."/>
            <person name="Fauchery L."/>
            <person name="Iotti M."/>
            <person name="Kohler A."/>
            <person name="Labutti K."/>
            <person name="Lindquist E.A."/>
            <person name="Lipzen A."/>
            <person name="Ohm R.A."/>
            <person name="Wang M."/>
            <person name="Grigoriev I.V."/>
            <person name="Zambonelli A."/>
            <person name="Martin F.M."/>
        </authorList>
    </citation>
    <scope>NUCLEOTIDE SEQUENCE [LARGE SCALE GENOMIC DNA]</scope>
    <source>
        <strain evidence="2 3">Tbo3840</strain>
    </source>
</reference>